<dbReference type="AlphaFoldDB" id="A0A1Y0IB84"/>
<gene>
    <name evidence="1" type="ORF">OLMES_3720</name>
</gene>
<evidence type="ECO:0000313" key="2">
    <source>
        <dbReference type="Proteomes" id="UP000196027"/>
    </source>
</evidence>
<dbReference type="KEGG" id="ome:OLMES_3720"/>
<sequence>MDRYEVQTVGASYHTEWWVPDGDLEELNDNIVGLIEVIAEYRE</sequence>
<proteinExistence type="predicted"/>
<dbReference type="RefSeq" id="WP_269767722.1">
    <property type="nucleotide sequence ID" value="NZ_CP021425.1"/>
</dbReference>
<evidence type="ECO:0000313" key="1">
    <source>
        <dbReference type="EMBL" id="ARU57741.1"/>
    </source>
</evidence>
<accession>A0A1Y0IB84</accession>
<organism evidence="1 2">
    <name type="scientific">Oleiphilus messinensis</name>
    <dbReference type="NCBI Taxonomy" id="141451"/>
    <lineage>
        <taxon>Bacteria</taxon>
        <taxon>Pseudomonadati</taxon>
        <taxon>Pseudomonadota</taxon>
        <taxon>Gammaproteobacteria</taxon>
        <taxon>Oceanospirillales</taxon>
        <taxon>Oleiphilaceae</taxon>
        <taxon>Oleiphilus</taxon>
    </lineage>
</organism>
<name>A0A1Y0IB84_9GAMM</name>
<keyword evidence="2" id="KW-1185">Reference proteome</keyword>
<dbReference type="EMBL" id="CP021425">
    <property type="protein sequence ID" value="ARU57741.1"/>
    <property type="molecule type" value="Genomic_DNA"/>
</dbReference>
<dbReference type="Proteomes" id="UP000196027">
    <property type="component" value="Chromosome"/>
</dbReference>
<protein>
    <submittedName>
        <fullName evidence="1">Uncharacterized protein</fullName>
    </submittedName>
</protein>
<reference evidence="1 2" key="1">
    <citation type="submission" date="2017-05" db="EMBL/GenBank/DDBJ databases">
        <title>Genomic insights into alkan degradation activity of Oleiphilus messinensis.</title>
        <authorList>
            <person name="Kozyavkin S.A."/>
            <person name="Slesarev A.I."/>
            <person name="Golyshin P.N."/>
            <person name="Korzhenkov A."/>
            <person name="Golyshina O.N."/>
            <person name="Toshchakov S.V."/>
        </authorList>
    </citation>
    <scope>NUCLEOTIDE SEQUENCE [LARGE SCALE GENOMIC DNA]</scope>
    <source>
        <strain evidence="1 2">ME102</strain>
    </source>
</reference>